<dbReference type="EMBL" id="QXFT01003030">
    <property type="protein sequence ID" value="KAE9290161.1"/>
    <property type="molecule type" value="Genomic_DNA"/>
</dbReference>
<dbReference type="Proteomes" id="UP000429607">
    <property type="component" value="Unassembled WGS sequence"/>
</dbReference>
<organism evidence="4 6">
    <name type="scientific">Phytophthora rubi</name>
    <dbReference type="NCBI Taxonomy" id="129364"/>
    <lineage>
        <taxon>Eukaryota</taxon>
        <taxon>Sar</taxon>
        <taxon>Stramenopiles</taxon>
        <taxon>Oomycota</taxon>
        <taxon>Peronosporomycetes</taxon>
        <taxon>Peronosporales</taxon>
        <taxon>Peronosporaceae</taxon>
        <taxon>Phytophthora</taxon>
    </lineage>
</organism>
<name>A0A6A4CPQ7_9STRA</name>
<evidence type="ECO:0000313" key="6">
    <source>
        <dbReference type="Proteomes" id="UP000434957"/>
    </source>
</evidence>
<evidence type="ECO:0000313" key="5">
    <source>
        <dbReference type="Proteomes" id="UP000429607"/>
    </source>
</evidence>
<dbReference type="EMBL" id="QXFV01003193">
    <property type="protein sequence ID" value="KAE8979046.1"/>
    <property type="molecule type" value="Genomic_DNA"/>
</dbReference>
<feature type="compositionally biased region" description="Pro residues" evidence="1">
    <location>
        <begin position="68"/>
        <end position="77"/>
    </location>
</feature>
<feature type="compositionally biased region" description="Polar residues" evidence="1">
    <location>
        <begin position="50"/>
        <end position="59"/>
    </location>
</feature>
<dbReference type="Proteomes" id="UP000435112">
    <property type="component" value="Unassembled WGS sequence"/>
</dbReference>
<sequence>MAKFLRSGAGSFIISSSTTGFSWSYAASSTCRGAPFRVKVSRRAFILTNDNGNSSQALNPRSRLRPTFAPPTPNLPP</sequence>
<dbReference type="AlphaFoldDB" id="A0A6A4CPQ7"/>
<reference evidence="4 6" key="1">
    <citation type="submission" date="2018-08" db="EMBL/GenBank/DDBJ databases">
        <title>Genomic investigation of the strawberry pathogen Phytophthora fragariae indicates pathogenicity is determined by transcriptional variation in three key races.</title>
        <authorList>
            <person name="Adams T.M."/>
            <person name="Armitage A.D."/>
            <person name="Sobczyk M.K."/>
            <person name="Bates H.J."/>
            <person name="Dunwell J.M."/>
            <person name="Nellist C.F."/>
            <person name="Harrison R.J."/>
        </authorList>
    </citation>
    <scope>NUCLEOTIDE SEQUENCE [LARGE SCALE GENOMIC DNA]</scope>
    <source>
        <strain evidence="3 5">SCRP249</strain>
        <strain evidence="2 7">SCRP324</strain>
        <strain evidence="4 6">SCRP333</strain>
    </source>
</reference>
<evidence type="ECO:0000313" key="2">
    <source>
        <dbReference type="EMBL" id="KAE8977834.1"/>
    </source>
</evidence>
<proteinExistence type="predicted"/>
<evidence type="ECO:0000313" key="4">
    <source>
        <dbReference type="EMBL" id="KAE9290161.1"/>
    </source>
</evidence>
<keyword evidence="6" id="KW-1185">Reference proteome</keyword>
<evidence type="ECO:0000313" key="7">
    <source>
        <dbReference type="Proteomes" id="UP000435112"/>
    </source>
</evidence>
<protein>
    <submittedName>
        <fullName evidence="4">Uncharacterized protein</fullName>
    </submittedName>
</protein>
<accession>A0A6A4CPQ7</accession>
<gene>
    <name evidence="3" type="ORF">PR001_g24671</name>
    <name evidence="2" type="ORF">PR002_g24895</name>
    <name evidence="4" type="ORF">PR003_g25362</name>
</gene>
<comment type="caution">
    <text evidence="4">The sequence shown here is derived from an EMBL/GenBank/DDBJ whole genome shotgun (WGS) entry which is preliminary data.</text>
</comment>
<dbReference type="EMBL" id="QXFU01003160">
    <property type="protein sequence ID" value="KAE8977834.1"/>
    <property type="molecule type" value="Genomic_DNA"/>
</dbReference>
<evidence type="ECO:0000313" key="3">
    <source>
        <dbReference type="EMBL" id="KAE8979046.1"/>
    </source>
</evidence>
<feature type="region of interest" description="Disordered" evidence="1">
    <location>
        <begin position="50"/>
        <end position="77"/>
    </location>
</feature>
<dbReference type="Proteomes" id="UP000434957">
    <property type="component" value="Unassembled WGS sequence"/>
</dbReference>
<evidence type="ECO:0000256" key="1">
    <source>
        <dbReference type="SAM" id="MobiDB-lite"/>
    </source>
</evidence>